<name>A0AAD3NPQ1_CRYJA</name>
<comment type="caution">
    <text evidence="1">The sequence shown here is derived from an EMBL/GenBank/DDBJ whole genome shotgun (WGS) entry which is preliminary data.</text>
</comment>
<protein>
    <submittedName>
        <fullName evidence="1">Uncharacterized protein</fullName>
    </submittedName>
</protein>
<reference evidence="1" key="1">
    <citation type="submission" date="2022-12" db="EMBL/GenBank/DDBJ databases">
        <title>Chromosome-Level Genome Assembly of Japanese Cedar (Cryptomeriajaponica D. Don).</title>
        <authorList>
            <person name="Fujino T."/>
            <person name="Yamaguchi K."/>
            <person name="Yokoyama T."/>
            <person name="Hamanaka T."/>
            <person name="Harazono Y."/>
            <person name="Kamada H."/>
            <person name="Kobayashi W."/>
            <person name="Ujino-Ihara T."/>
            <person name="Uchiyama K."/>
            <person name="Matsumoto A."/>
            <person name="Izuno A."/>
            <person name="Tsumura Y."/>
            <person name="Toyoda A."/>
            <person name="Shigenobu S."/>
            <person name="Moriguchi Y."/>
            <person name="Ueno S."/>
            <person name="Kasahara M."/>
        </authorList>
    </citation>
    <scope>NUCLEOTIDE SEQUENCE</scope>
</reference>
<keyword evidence="2" id="KW-1185">Reference proteome</keyword>
<accession>A0AAD3NPQ1</accession>
<sequence>MLRIESITTIYSWGGWEALTNSRGSEVFISGPDRYIKVLLSGALLACWPLLRIQQRRDWFFGLVRGIRDRAVRKVFDLVILARATIIEVYRAVCRI</sequence>
<evidence type="ECO:0000313" key="1">
    <source>
        <dbReference type="EMBL" id="GLJ56462.1"/>
    </source>
</evidence>
<gene>
    <name evidence="1" type="ORF">SUGI_1225130</name>
</gene>
<organism evidence="1 2">
    <name type="scientific">Cryptomeria japonica</name>
    <name type="common">Japanese cedar</name>
    <name type="synonym">Cupressus japonica</name>
    <dbReference type="NCBI Taxonomy" id="3369"/>
    <lineage>
        <taxon>Eukaryota</taxon>
        <taxon>Viridiplantae</taxon>
        <taxon>Streptophyta</taxon>
        <taxon>Embryophyta</taxon>
        <taxon>Tracheophyta</taxon>
        <taxon>Spermatophyta</taxon>
        <taxon>Pinopsida</taxon>
        <taxon>Pinidae</taxon>
        <taxon>Conifers II</taxon>
        <taxon>Cupressales</taxon>
        <taxon>Cupressaceae</taxon>
        <taxon>Cryptomeria</taxon>
    </lineage>
</organism>
<evidence type="ECO:0000313" key="2">
    <source>
        <dbReference type="Proteomes" id="UP001234787"/>
    </source>
</evidence>
<dbReference type="AlphaFoldDB" id="A0AAD3NPQ1"/>
<proteinExistence type="predicted"/>
<dbReference type="EMBL" id="BSEH01000022">
    <property type="protein sequence ID" value="GLJ56462.1"/>
    <property type="molecule type" value="Genomic_DNA"/>
</dbReference>
<dbReference type="Proteomes" id="UP001234787">
    <property type="component" value="Unassembled WGS sequence"/>
</dbReference>